<organism evidence="3 4">
    <name type="scientific">Nonomuraea spiralis</name>
    <dbReference type="NCBI Taxonomy" id="46182"/>
    <lineage>
        <taxon>Bacteria</taxon>
        <taxon>Bacillati</taxon>
        <taxon>Actinomycetota</taxon>
        <taxon>Actinomycetes</taxon>
        <taxon>Streptosporangiales</taxon>
        <taxon>Streptosporangiaceae</taxon>
        <taxon>Nonomuraea</taxon>
    </lineage>
</organism>
<evidence type="ECO:0000256" key="1">
    <source>
        <dbReference type="SAM" id="MobiDB-lite"/>
    </source>
</evidence>
<reference evidence="3 4" key="1">
    <citation type="submission" date="2024-09" db="EMBL/GenBank/DDBJ databases">
        <authorList>
            <person name="Sun Q."/>
            <person name="Mori K."/>
        </authorList>
    </citation>
    <scope>NUCLEOTIDE SEQUENCE [LARGE SCALE GENOMIC DNA]</scope>
    <source>
        <strain evidence="3 4">CCM 3426</strain>
    </source>
</reference>
<feature type="region of interest" description="Disordered" evidence="1">
    <location>
        <begin position="31"/>
        <end position="108"/>
    </location>
</feature>
<dbReference type="Proteomes" id="UP001589647">
    <property type="component" value="Unassembled WGS sequence"/>
</dbReference>
<gene>
    <name evidence="3" type="ORF">ACFFV7_16550</name>
</gene>
<keyword evidence="4" id="KW-1185">Reference proteome</keyword>
<dbReference type="EMBL" id="JBHMEI010000013">
    <property type="protein sequence ID" value="MFB9202810.1"/>
    <property type="molecule type" value="Genomic_DNA"/>
</dbReference>
<name>A0ABV5IFH3_9ACTN</name>
<protein>
    <submittedName>
        <fullName evidence="3">DUF5709 domain-containing protein</fullName>
    </submittedName>
</protein>
<dbReference type="InterPro" id="IPR043763">
    <property type="entry name" value="DUF5709"/>
</dbReference>
<feature type="compositionally biased region" description="Acidic residues" evidence="1">
    <location>
        <begin position="76"/>
        <end position="89"/>
    </location>
</feature>
<feature type="compositionally biased region" description="Basic and acidic residues" evidence="1">
    <location>
        <begin position="31"/>
        <end position="75"/>
    </location>
</feature>
<evidence type="ECO:0000313" key="4">
    <source>
        <dbReference type="Proteomes" id="UP001589647"/>
    </source>
</evidence>
<accession>A0ABV5IFH3</accession>
<dbReference type="Pfam" id="PF18970">
    <property type="entry name" value="DUF5709"/>
    <property type="match status" value="1"/>
</dbReference>
<feature type="compositionally biased region" description="Basic and acidic residues" evidence="1">
    <location>
        <begin position="90"/>
        <end position="102"/>
    </location>
</feature>
<feature type="domain" description="DUF5709" evidence="2">
    <location>
        <begin position="57"/>
        <end position="104"/>
    </location>
</feature>
<proteinExistence type="predicted"/>
<comment type="caution">
    <text evidence="3">The sequence shown here is derived from an EMBL/GenBank/DDBJ whole genome shotgun (WGS) entry which is preliminary data.</text>
</comment>
<evidence type="ECO:0000259" key="2">
    <source>
        <dbReference type="Pfam" id="PF18970"/>
    </source>
</evidence>
<sequence>MSELPPDRFGMADEQDIEVREWTDDLGLHHEVKEDDPQHEATLDERLRQELPDRLRRGPRAEHRLTEPDEGAHPDTEDEAIGVDWDADREDLSAEERALRIDPDEDLS</sequence>
<evidence type="ECO:0000313" key="3">
    <source>
        <dbReference type="EMBL" id="MFB9202810.1"/>
    </source>
</evidence>
<dbReference type="RefSeq" id="WP_229823225.1">
    <property type="nucleotide sequence ID" value="NZ_BMRC01000002.1"/>
</dbReference>